<dbReference type="AlphaFoldDB" id="A0A328BRK9"/>
<keyword evidence="2" id="KW-0238">DNA-binding</keyword>
<dbReference type="SMART" id="SM00342">
    <property type="entry name" value="HTH_ARAC"/>
    <property type="match status" value="1"/>
</dbReference>
<evidence type="ECO:0000259" key="4">
    <source>
        <dbReference type="PROSITE" id="PS01124"/>
    </source>
</evidence>
<dbReference type="PANTHER" id="PTHR46796">
    <property type="entry name" value="HTH-TYPE TRANSCRIPTIONAL ACTIVATOR RHAS-RELATED"/>
    <property type="match status" value="1"/>
</dbReference>
<keyword evidence="1" id="KW-0805">Transcription regulation</keyword>
<evidence type="ECO:0000256" key="2">
    <source>
        <dbReference type="ARBA" id="ARBA00023125"/>
    </source>
</evidence>
<dbReference type="EMBL" id="QFYS01000001">
    <property type="protein sequence ID" value="RAK68484.1"/>
    <property type="molecule type" value="Genomic_DNA"/>
</dbReference>
<reference evidence="5 6" key="1">
    <citation type="submission" date="2018-05" db="EMBL/GenBank/DDBJ databases">
        <authorList>
            <person name="Lanie J.A."/>
            <person name="Ng W.-L."/>
            <person name="Kazmierczak K.M."/>
            <person name="Andrzejewski T.M."/>
            <person name="Davidsen T.M."/>
            <person name="Wayne K.J."/>
            <person name="Tettelin H."/>
            <person name="Glass J.I."/>
            <person name="Rusch D."/>
            <person name="Podicherti R."/>
            <person name="Tsui H.-C.T."/>
            <person name="Winkler M.E."/>
        </authorList>
    </citation>
    <scope>NUCLEOTIDE SEQUENCE [LARGE SCALE GENOMIC DNA]</scope>
    <source>
        <strain evidence="5 6">BUT-10</strain>
    </source>
</reference>
<dbReference type="Gene3D" id="1.10.10.60">
    <property type="entry name" value="Homeodomain-like"/>
    <property type="match status" value="1"/>
</dbReference>
<dbReference type="InterPro" id="IPR018060">
    <property type="entry name" value="HTH_AraC"/>
</dbReference>
<dbReference type="Pfam" id="PF12833">
    <property type="entry name" value="HTH_18"/>
    <property type="match status" value="1"/>
</dbReference>
<proteinExistence type="predicted"/>
<evidence type="ECO:0000256" key="1">
    <source>
        <dbReference type="ARBA" id="ARBA00023015"/>
    </source>
</evidence>
<sequence>MSHPTRTGGRAAWAGQLEMTAAGARWQGPVGDNRPHRHLAAQAVFAVSPATIRDGQGRIWTGRCLLVDPLALHALETEGDAELIFIEPTHSRAVLESLVADLGPRLRDPVIVEATEPSLRFWGPLLAEPAVPRRAVSPALLASLATIDAALEDGTVRLATVAAAAGLSPDRYRHAFSEAFGVSFRRHLLWRRITRAVGLISDGQEITAAAHTAGFADSAHLARTMRACFGISAGRLSATRARQPLRSSEEPARGA</sequence>
<protein>
    <recommendedName>
        <fullName evidence="4">HTH araC/xylS-type domain-containing protein</fullName>
    </recommendedName>
</protein>
<dbReference type="Proteomes" id="UP000249524">
    <property type="component" value="Unassembled WGS sequence"/>
</dbReference>
<dbReference type="GO" id="GO:0003700">
    <property type="term" value="F:DNA-binding transcription factor activity"/>
    <property type="evidence" value="ECO:0007669"/>
    <property type="project" value="InterPro"/>
</dbReference>
<name>A0A328BRK9_9CAUL</name>
<dbReference type="PROSITE" id="PS01124">
    <property type="entry name" value="HTH_ARAC_FAMILY_2"/>
    <property type="match status" value="1"/>
</dbReference>
<evidence type="ECO:0000313" key="5">
    <source>
        <dbReference type="EMBL" id="RAK68484.1"/>
    </source>
</evidence>
<evidence type="ECO:0000256" key="3">
    <source>
        <dbReference type="ARBA" id="ARBA00023163"/>
    </source>
</evidence>
<keyword evidence="6" id="KW-1185">Reference proteome</keyword>
<evidence type="ECO:0000313" key="6">
    <source>
        <dbReference type="Proteomes" id="UP000249524"/>
    </source>
</evidence>
<comment type="caution">
    <text evidence="5">The sequence shown here is derived from an EMBL/GenBank/DDBJ whole genome shotgun (WGS) entry which is preliminary data.</text>
</comment>
<gene>
    <name evidence="5" type="ORF">DJ019_00180</name>
</gene>
<dbReference type="RefSeq" id="WP_111273976.1">
    <property type="nucleotide sequence ID" value="NZ_QFYS01000001.1"/>
</dbReference>
<feature type="domain" description="HTH araC/xylS-type" evidence="4">
    <location>
        <begin position="141"/>
        <end position="239"/>
    </location>
</feature>
<dbReference type="InterPro" id="IPR050204">
    <property type="entry name" value="AraC_XylS_family_regulators"/>
</dbReference>
<keyword evidence="3" id="KW-0804">Transcription</keyword>
<dbReference type="OrthoDB" id="5295226at2"/>
<accession>A0A328BRK9</accession>
<dbReference type="GO" id="GO:0043565">
    <property type="term" value="F:sequence-specific DNA binding"/>
    <property type="evidence" value="ECO:0007669"/>
    <property type="project" value="InterPro"/>
</dbReference>
<organism evidence="5 6">
    <name type="scientific">Phenylobacterium kunshanense</name>
    <dbReference type="NCBI Taxonomy" id="1445034"/>
    <lineage>
        <taxon>Bacteria</taxon>
        <taxon>Pseudomonadati</taxon>
        <taxon>Pseudomonadota</taxon>
        <taxon>Alphaproteobacteria</taxon>
        <taxon>Caulobacterales</taxon>
        <taxon>Caulobacteraceae</taxon>
        <taxon>Phenylobacterium</taxon>
    </lineage>
</organism>